<protein>
    <recommendedName>
        <fullName evidence="8">ABC transmembrane type-1 domain-containing protein</fullName>
    </recommendedName>
</protein>
<evidence type="ECO:0000256" key="4">
    <source>
        <dbReference type="ARBA" id="ARBA00022692"/>
    </source>
</evidence>
<dbReference type="Pfam" id="PF00528">
    <property type="entry name" value="BPD_transp_1"/>
    <property type="match status" value="1"/>
</dbReference>
<evidence type="ECO:0000256" key="2">
    <source>
        <dbReference type="ARBA" id="ARBA00022448"/>
    </source>
</evidence>
<dbReference type="Gene3D" id="1.10.3720.10">
    <property type="entry name" value="MetI-like"/>
    <property type="match status" value="1"/>
</dbReference>
<feature type="domain" description="ABC transmembrane type-1" evidence="8">
    <location>
        <begin position="105"/>
        <end position="296"/>
    </location>
</feature>
<feature type="transmembrane region" description="Helical" evidence="7">
    <location>
        <begin position="167"/>
        <end position="186"/>
    </location>
</feature>
<dbReference type="Pfam" id="PF12911">
    <property type="entry name" value="OppC_N"/>
    <property type="match status" value="1"/>
</dbReference>
<keyword evidence="5 7" id="KW-1133">Transmembrane helix</keyword>
<comment type="subcellular location">
    <subcellularLocation>
        <location evidence="1">Cell membrane</location>
        <topology evidence="1">Multi-pass membrane protein</topology>
    </subcellularLocation>
</comment>
<dbReference type="CDD" id="cd06261">
    <property type="entry name" value="TM_PBP2"/>
    <property type="match status" value="1"/>
</dbReference>
<keyword evidence="3" id="KW-1003">Cell membrane</keyword>
<organism evidence="9">
    <name type="scientific">marine metagenome</name>
    <dbReference type="NCBI Taxonomy" id="408172"/>
    <lineage>
        <taxon>unclassified sequences</taxon>
        <taxon>metagenomes</taxon>
        <taxon>ecological metagenomes</taxon>
    </lineage>
</organism>
<feature type="transmembrane region" description="Helical" evidence="7">
    <location>
        <begin position="218"/>
        <end position="239"/>
    </location>
</feature>
<evidence type="ECO:0000256" key="7">
    <source>
        <dbReference type="SAM" id="Phobius"/>
    </source>
</evidence>
<dbReference type="GO" id="GO:0005886">
    <property type="term" value="C:plasma membrane"/>
    <property type="evidence" value="ECO:0007669"/>
    <property type="project" value="UniProtKB-SubCell"/>
</dbReference>
<dbReference type="PANTHER" id="PTHR43386:SF1">
    <property type="entry name" value="D,D-DIPEPTIDE TRANSPORT SYSTEM PERMEASE PROTEIN DDPC-RELATED"/>
    <property type="match status" value="1"/>
</dbReference>
<feature type="transmembrane region" description="Helical" evidence="7">
    <location>
        <begin position="275"/>
        <end position="295"/>
    </location>
</feature>
<evidence type="ECO:0000256" key="6">
    <source>
        <dbReference type="ARBA" id="ARBA00023136"/>
    </source>
</evidence>
<evidence type="ECO:0000256" key="5">
    <source>
        <dbReference type="ARBA" id="ARBA00022989"/>
    </source>
</evidence>
<keyword evidence="2" id="KW-0813">Transport</keyword>
<reference evidence="9" key="1">
    <citation type="submission" date="2018-05" db="EMBL/GenBank/DDBJ databases">
        <authorList>
            <person name="Lanie J.A."/>
            <person name="Ng W.-L."/>
            <person name="Kazmierczak K.M."/>
            <person name="Andrzejewski T.M."/>
            <person name="Davidsen T.M."/>
            <person name="Wayne K.J."/>
            <person name="Tettelin H."/>
            <person name="Glass J.I."/>
            <person name="Rusch D."/>
            <person name="Podicherti R."/>
            <person name="Tsui H.-C.T."/>
            <person name="Winkler M.E."/>
        </authorList>
    </citation>
    <scope>NUCLEOTIDE SEQUENCE</scope>
</reference>
<dbReference type="InterPro" id="IPR050366">
    <property type="entry name" value="BP-dependent_transpt_permease"/>
</dbReference>
<dbReference type="InterPro" id="IPR035906">
    <property type="entry name" value="MetI-like_sf"/>
</dbReference>
<keyword evidence="4 7" id="KW-0812">Transmembrane</keyword>
<evidence type="ECO:0000259" key="8">
    <source>
        <dbReference type="PROSITE" id="PS50928"/>
    </source>
</evidence>
<dbReference type="InterPro" id="IPR000515">
    <property type="entry name" value="MetI-like"/>
</dbReference>
<feature type="transmembrane region" description="Helical" evidence="7">
    <location>
        <begin position="44"/>
        <end position="65"/>
    </location>
</feature>
<proteinExistence type="predicted"/>
<dbReference type="EMBL" id="UINC01003402">
    <property type="protein sequence ID" value="SVA06016.1"/>
    <property type="molecule type" value="Genomic_DNA"/>
</dbReference>
<evidence type="ECO:0000256" key="3">
    <source>
        <dbReference type="ARBA" id="ARBA00022475"/>
    </source>
</evidence>
<dbReference type="GO" id="GO:0055085">
    <property type="term" value="P:transmembrane transport"/>
    <property type="evidence" value="ECO:0007669"/>
    <property type="project" value="InterPro"/>
</dbReference>
<dbReference type="InterPro" id="IPR025966">
    <property type="entry name" value="OppC_N"/>
</dbReference>
<name>A0A381SPU4_9ZZZZ</name>
<dbReference type="AlphaFoldDB" id="A0A381SPU4"/>
<feature type="transmembrane region" description="Helical" evidence="7">
    <location>
        <begin position="107"/>
        <end position="129"/>
    </location>
</feature>
<evidence type="ECO:0000313" key="9">
    <source>
        <dbReference type="EMBL" id="SVA06016.1"/>
    </source>
</evidence>
<dbReference type="PANTHER" id="PTHR43386">
    <property type="entry name" value="OLIGOPEPTIDE TRANSPORT SYSTEM PERMEASE PROTEIN APPC"/>
    <property type="match status" value="1"/>
</dbReference>
<evidence type="ECO:0000256" key="1">
    <source>
        <dbReference type="ARBA" id="ARBA00004651"/>
    </source>
</evidence>
<keyword evidence="6 7" id="KW-0472">Membrane</keyword>
<dbReference type="SUPFAM" id="SSF161098">
    <property type="entry name" value="MetI-like"/>
    <property type="match status" value="1"/>
</dbReference>
<dbReference type="PROSITE" id="PS50928">
    <property type="entry name" value="ABC_TM1"/>
    <property type="match status" value="1"/>
</dbReference>
<feature type="transmembrane region" description="Helical" evidence="7">
    <location>
        <begin position="141"/>
        <end position="161"/>
    </location>
</feature>
<accession>A0A381SPU4</accession>
<sequence>MTEKRRPTNRLDKRFDKLRDREVYGYNPNQSANRALKKLQSNRLAVIGLSFVVLMISAAIFAPFITKYDPQKVNLRSMLQPPSTEHILGTDKIGRDVFSRIIYGSRISIFVGLGSALGAALIGVSIGAYTGYRGGWWDSIFLRLSEIVMSFPQIVLVLLLVSILGQSLMNLIIIFTLTGWGGLYRMTRAQMLSLREEEYVQALRAFGLSRTLICYKHILPNALGPIMVNITLSTAMFILQEAGLSFLGLGVPQNIPTWGNILNVAQDLRVLENFWWIWLPAAITISLFVLAINFVGDGLRDSTDPTLQG</sequence>
<gene>
    <name evidence="9" type="ORF">METZ01_LOCUS58870</name>
</gene>